<keyword evidence="5 12" id="KW-0552">Olfaction</keyword>
<accession>A0A6I8SDB6</accession>
<evidence type="ECO:0000256" key="9">
    <source>
        <dbReference type="ARBA" id="ARBA00023170"/>
    </source>
</evidence>
<dbReference type="InterPro" id="IPR000725">
    <property type="entry name" value="Olfact_rcpt"/>
</dbReference>
<keyword evidence="7 11" id="KW-0297">G-protein coupled receptor</keyword>
<dbReference type="FunCoup" id="A0A6I8SDB6">
    <property type="interactions" value="503"/>
</dbReference>
<evidence type="ECO:0000256" key="8">
    <source>
        <dbReference type="ARBA" id="ARBA00023136"/>
    </source>
</evidence>
<reference evidence="14" key="2">
    <citation type="submission" date="2020-05" db="UniProtKB">
        <authorList>
            <consortium name="Ensembl"/>
        </authorList>
    </citation>
    <scope>IDENTIFICATION</scope>
</reference>
<evidence type="ECO:0000259" key="13">
    <source>
        <dbReference type="PROSITE" id="PS50262"/>
    </source>
</evidence>
<evidence type="ECO:0000256" key="6">
    <source>
        <dbReference type="ARBA" id="ARBA00022989"/>
    </source>
</evidence>
<feature type="transmembrane region" description="Helical" evidence="12">
    <location>
        <begin position="247"/>
        <end position="269"/>
    </location>
</feature>
<dbReference type="GO" id="GO:0004984">
    <property type="term" value="F:olfactory receptor activity"/>
    <property type="evidence" value="ECO:0007669"/>
    <property type="project" value="InterPro"/>
</dbReference>
<proteinExistence type="inferred from homology"/>
<comment type="subcellular location">
    <subcellularLocation>
        <location evidence="1 12">Cell membrane</location>
        <topology evidence="1 12">Multi-pass membrane protein</topology>
    </subcellularLocation>
</comment>
<dbReference type="GeneTree" id="ENSGT00940000161454"/>
<feature type="transmembrane region" description="Helical" evidence="12">
    <location>
        <begin position="149"/>
        <end position="168"/>
    </location>
</feature>
<keyword evidence="4 11" id="KW-0812">Transmembrane</keyword>
<evidence type="ECO:0000256" key="10">
    <source>
        <dbReference type="ARBA" id="ARBA00023224"/>
    </source>
</evidence>
<dbReference type="Ensembl" id="ENSXETT00000075401">
    <property type="protein sequence ID" value="ENSXETP00000092761"/>
    <property type="gene ID" value="ENSXETG00000036227"/>
</dbReference>
<comment type="similarity">
    <text evidence="11">Belongs to the G-protein coupled receptor 1 family.</text>
</comment>
<evidence type="ECO:0000256" key="5">
    <source>
        <dbReference type="ARBA" id="ARBA00022725"/>
    </source>
</evidence>
<feature type="transmembrane region" description="Helical" evidence="12">
    <location>
        <begin position="36"/>
        <end position="62"/>
    </location>
</feature>
<name>A0A6I8SDB6_XENTR</name>
<feature type="transmembrane region" description="Helical" evidence="12">
    <location>
        <begin position="284"/>
        <end position="304"/>
    </location>
</feature>
<keyword evidence="10 11" id="KW-0807">Transducer</keyword>
<feature type="domain" description="G-protein coupled receptors family 1 profile" evidence="13">
    <location>
        <begin position="50"/>
        <end position="302"/>
    </location>
</feature>
<organism evidence="14">
    <name type="scientific">Xenopus tropicalis</name>
    <name type="common">Western clawed frog</name>
    <name type="synonym">Silurana tropicalis</name>
    <dbReference type="NCBI Taxonomy" id="8364"/>
    <lineage>
        <taxon>Eukaryota</taxon>
        <taxon>Metazoa</taxon>
        <taxon>Chordata</taxon>
        <taxon>Craniata</taxon>
        <taxon>Vertebrata</taxon>
        <taxon>Euteleostomi</taxon>
        <taxon>Amphibia</taxon>
        <taxon>Batrachia</taxon>
        <taxon>Anura</taxon>
        <taxon>Pipoidea</taxon>
        <taxon>Pipidae</taxon>
        <taxon>Xenopodinae</taxon>
        <taxon>Xenopus</taxon>
        <taxon>Silurana</taxon>
    </lineage>
</organism>
<keyword evidence="3 12" id="KW-0716">Sensory transduction</keyword>
<dbReference type="InterPro" id="IPR050516">
    <property type="entry name" value="Olfactory_GPCR"/>
</dbReference>
<dbReference type="AlphaFoldDB" id="A0A6I8SDB6"/>
<dbReference type="InterPro" id="IPR017452">
    <property type="entry name" value="GPCR_Rhodpsn_7TM"/>
</dbReference>
<evidence type="ECO:0000256" key="7">
    <source>
        <dbReference type="ARBA" id="ARBA00023040"/>
    </source>
</evidence>
<dbReference type="PROSITE" id="PS00237">
    <property type="entry name" value="G_PROTEIN_RECEP_F1_1"/>
    <property type="match status" value="1"/>
</dbReference>
<reference evidence="14" key="1">
    <citation type="journal article" date="2010" name="Science">
        <title>The genome of the Western clawed frog Xenopus tropicalis.</title>
        <authorList>
            <person name="Hellsten U."/>
            <person name="Harland R.M."/>
            <person name="Gilchrist M.J."/>
            <person name="Hendrix D."/>
            <person name="Jurka J."/>
            <person name="Kapitonov V."/>
            <person name="Ovcharenko I."/>
            <person name="Putnam N.H."/>
            <person name="Shu S."/>
            <person name="Taher L."/>
            <person name="Blitz I.L."/>
            <person name="Blumberg B."/>
            <person name="Dichmann D.S."/>
            <person name="Dubchak I."/>
            <person name="Amaya E."/>
            <person name="Detter J.C."/>
            <person name="Fletcher R."/>
            <person name="Gerhard D.S."/>
            <person name="Goodstein D."/>
            <person name="Graves T."/>
            <person name="Grigoriev I.V."/>
            <person name="Grimwood J."/>
            <person name="Kawashima T."/>
            <person name="Lindquist E."/>
            <person name="Lucas S.M."/>
            <person name="Mead P.E."/>
            <person name="Mitros T."/>
            <person name="Ogino H."/>
            <person name="Ohta Y."/>
            <person name="Poliakov A.V."/>
            <person name="Pollet N."/>
            <person name="Robert J."/>
            <person name="Salamov A."/>
            <person name="Sater A.K."/>
            <person name="Schmutz J."/>
            <person name="Terry A."/>
            <person name="Vize P.D."/>
            <person name="Warren W.C."/>
            <person name="Wells D."/>
            <person name="Wills A."/>
            <person name="Wilson R.K."/>
            <person name="Zimmerman L.B."/>
            <person name="Zorn A.M."/>
            <person name="Grainger R."/>
            <person name="Grammer T."/>
            <person name="Khokha M.K."/>
            <person name="Richardson P.M."/>
            <person name="Rokhsar D.S."/>
        </authorList>
    </citation>
    <scope>NUCLEOTIDE SEQUENCE [LARGE SCALE GENOMIC DNA]</scope>
    <source>
        <strain evidence="14">Nigerian</strain>
    </source>
</reference>
<dbReference type="PANTHER" id="PTHR26452">
    <property type="entry name" value="OLFACTORY RECEPTOR"/>
    <property type="match status" value="1"/>
</dbReference>
<dbReference type="PRINTS" id="PR00237">
    <property type="entry name" value="GPCRRHODOPSN"/>
</dbReference>
<evidence type="ECO:0000313" key="14">
    <source>
        <dbReference type="Ensembl" id="ENSXETP00000092761"/>
    </source>
</evidence>
<evidence type="ECO:0000256" key="11">
    <source>
        <dbReference type="RuleBase" id="RU000688"/>
    </source>
</evidence>
<keyword evidence="2 12" id="KW-1003">Cell membrane</keyword>
<feature type="transmembrane region" description="Helical" evidence="12">
    <location>
        <begin position="212"/>
        <end position="235"/>
    </location>
</feature>
<dbReference type="InterPro" id="IPR000276">
    <property type="entry name" value="GPCR_Rhodpsn"/>
</dbReference>
<dbReference type="Pfam" id="PF13853">
    <property type="entry name" value="7tm_4"/>
    <property type="match status" value="1"/>
</dbReference>
<dbReference type="SUPFAM" id="SSF81321">
    <property type="entry name" value="Family A G protein-coupled receptor-like"/>
    <property type="match status" value="1"/>
</dbReference>
<keyword evidence="6 12" id="KW-1133">Transmembrane helix</keyword>
<dbReference type="PRINTS" id="PR00245">
    <property type="entry name" value="OLFACTORYR"/>
</dbReference>
<dbReference type="CDD" id="cd13954">
    <property type="entry name" value="7tmA_OR"/>
    <property type="match status" value="1"/>
</dbReference>
<evidence type="ECO:0000256" key="3">
    <source>
        <dbReference type="ARBA" id="ARBA00022606"/>
    </source>
</evidence>
<evidence type="ECO:0000256" key="2">
    <source>
        <dbReference type="ARBA" id="ARBA00022475"/>
    </source>
</evidence>
<dbReference type="InParanoid" id="A0A6I8SDB6"/>
<dbReference type="GO" id="GO:0004930">
    <property type="term" value="F:G protein-coupled receptor activity"/>
    <property type="evidence" value="ECO:0007669"/>
    <property type="project" value="UniProtKB-KW"/>
</dbReference>
<keyword evidence="8 12" id="KW-0472">Membrane</keyword>
<dbReference type="FunFam" id="1.20.1070.10:FF:000001">
    <property type="entry name" value="Olfactory receptor"/>
    <property type="match status" value="1"/>
</dbReference>
<dbReference type="GO" id="GO:0005886">
    <property type="term" value="C:plasma membrane"/>
    <property type="evidence" value="ECO:0007669"/>
    <property type="project" value="UniProtKB-SubCell"/>
</dbReference>
<evidence type="ECO:0000256" key="1">
    <source>
        <dbReference type="ARBA" id="ARBA00004651"/>
    </source>
</evidence>
<keyword evidence="9 11" id="KW-0675">Receptor</keyword>
<feature type="transmembrane region" description="Helical" evidence="12">
    <location>
        <begin position="68"/>
        <end position="87"/>
    </location>
</feature>
<sequence length="324" mass="37363">MDNNTIFTYFYISNQTVLEGFHLFPMFSKGEKRPIFFIVFLWIYLISVLGNLVILTVIYSSAQLHTPMYFFLCNLSLVDIWYPTTALPKLMDMLISGNDSITFIQCFTQMYFFTALAEIETIVLSSMAFDRYVAICKPLNYHLIMNRRVCVLLIAGTWSFGFVNASFITDLASKLSFSQTNKIHHLFCDVIALAKISTNDITMFYNVVYVEVFLFGIMPFSLNLVTYINIIHSILQIKSKHGRQKAFSTCTSHLTVLIIFYGSVFWMYMRPPSESENQNPQLDHIITVIFTAMTPMLNPLIYSLRNKEIKRAIKTLLLGYHGKS</sequence>
<evidence type="ECO:0000256" key="4">
    <source>
        <dbReference type="ARBA" id="ARBA00022692"/>
    </source>
</evidence>
<dbReference type="PROSITE" id="PS50262">
    <property type="entry name" value="G_PROTEIN_RECEP_F1_2"/>
    <property type="match status" value="1"/>
</dbReference>
<protein>
    <recommendedName>
        <fullName evidence="12">Olfactory receptor</fullName>
    </recommendedName>
</protein>
<evidence type="ECO:0000256" key="12">
    <source>
        <dbReference type="RuleBase" id="RU363047"/>
    </source>
</evidence>
<dbReference type="Gene3D" id="1.20.1070.10">
    <property type="entry name" value="Rhodopsin 7-helix transmembrane proteins"/>
    <property type="match status" value="1"/>
</dbReference>